<dbReference type="AlphaFoldDB" id="A0A5E4R5D3"/>
<keyword evidence="2" id="KW-1185">Reference proteome</keyword>
<reference evidence="1 2" key="1">
    <citation type="submission" date="2017-07" db="EMBL/GenBank/DDBJ databases">
        <authorList>
            <person name="Talla V."/>
            <person name="Backstrom N."/>
        </authorList>
    </citation>
    <scope>NUCLEOTIDE SEQUENCE [LARGE SCALE GENOMIC DNA]</scope>
</reference>
<proteinExistence type="predicted"/>
<evidence type="ECO:0000313" key="1">
    <source>
        <dbReference type="EMBL" id="VVD05469.1"/>
    </source>
</evidence>
<sequence>MPKVIKSDVREVLLKVKEFFLKEKQATAPIIPFEKEDIGFKGSREILRQHIKKIGFRFKKSKSNRKVLIERNDISAWRAKYLQVLKDNDEIHKLPVVYLDETYIHSSLTFVKCWQNDDGTVYEFIEMVWASMERKVAMVNIGKLANEMPSIVMNAFNAITVEEWRNYCSHVKKIQKEYHIRDAHLDVPFIIDLSSDSEESSDSEDEDEELDDIRPLNIVHLDHNYNKII</sequence>
<dbReference type="PANTHER" id="PTHR33939:SF1">
    <property type="entry name" value="DUF4371 DOMAIN-CONTAINING PROTEIN"/>
    <property type="match status" value="1"/>
</dbReference>
<protein>
    <submittedName>
        <fullName evidence="1">Uncharacterized protein</fullName>
    </submittedName>
</protein>
<dbReference type="EMBL" id="FZQP02006977">
    <property type="protein sequence ID" value="VVD05469.1"/>
    <property type="molecule type" value="Genomic_DNA"/>
</dbReference>
<accession>A0A5E4R5D3</accession>
<name>A0A5E4R5D3_9NEOP</name>
<gene>
    <name evidence="1" type="ORF">LSINAPIS_LOCUS15000</name>
</gene>
<organism evidence="1 2">
    <name type="scientific">Leptidea sinapis</name>
    <dbReference type="NCBI Taxonomy" id="189913"/>
    <lineage>
        <taxon>Eukaryota</taxon>
        <taxon>Metazoa</taxon>
        <taxon>Ecdysozoa</taxon>
        <taxon>Arthropoda</taxon>
        <taxon>Hexapoda</taxon>
        <taxon>Insecta</taxon>
        <taxon>Pterygota</taxon>
        <taxon>Neoptera</taxon>
        <taxon>Endopterygota</taxon>
        <taxon>Lepidoptera</taxon>
        <taxon>Glossata</taxon>
        <taxon>Ditrysia</taxon>
        <taxon>Papilionoidea</taxon>
        <taxon>Pieridae</taxon>
        <taxon>Dismorphiinae</taxon>
        <taxon>Leptidea</taxon>
    </lineage>
</organism>
<dbReference type="PANTHER" id="PTHR33939">
    <property type="entry name" value="PROTEIN CBG22215"/>
    <property type="match status" value="1"/>
</dbReference>
<dbReference type="Proteomes" id="UP000324832">
    <property type="component" value="Unassembled WGS sequence"/>
</dbReference>
<evidence type="ECO:0000313" key="2">
    <source>
        <dbReference type="Proteomes" id="UP000324832"/>
    </source>
</evidence>